<dbReference type="OrthoDB" id="10400221at2759"/>
<evidence type="ECO:0000256" key="1">
    <source>
        <dbReference type="SAM" id="MobiDB-lite"/>
    </source>
</evidence>
<comment type="caution">
    <text evidence="2">The sequence shown here is derived from an EMBL/GenBank/DDBJ whole genome shotgun (WGS) entry which is preliminary data.</text>
</comment>
<reference evidence="2 3" key="1">
    <citation type="journal article" date="2013" name="PLoS Genet.">
        <title>Genomic mechanisms accounting for the adaptation to parasitism in nematode-trapping fungi.</title>
        <authorList>
            <person name="Meerupati T."/>
            <person name="Andersson K.M."/>
            <person name="Friman E."/>
            <person name="Kumar D."/>
            <person name="Tunlid A."/>
            <person name="Ahren D."/>
        </authorList>
    </citation>
    <scope>NUCLEOTIDE SEQUENCE [LARGE SCALE GENOMIC DNA]</scope>
    <source>
        <strain evidence="2 3">CBS 200.50</strain>
    </source>
</reference>
<feature type="region of interest" description="Disordered" evidence="1">
    <location>
        <begin position="96"/>
        <end position="151"/>
    </location>
</feature>
<evidence type="ECO:0000313" key="3">
    <source>
        <dbReference type="Proteomes" id="UP000015100"/>
    </source>
</evidence>
<organism evidence="2 3">
    <name type="scientific">Dactylellina haptotyla (strain CBS 200.50)</name>
    <name type="common">Nematode-trapping fungus</name>
    <name type="synonym">Monacrosporium haptotylum</name>
    <dbReference type="NCBI Taxonomy" id="1284197"/>
    <lineage>
        <taxon>Eukaryota</taxon>
        <taxon>Fungi</taxon>
        <taxon>Dikarya</taxon>
        <taxon>Ascomycota</taxon>
        <taxon>Pezizomycotina</taxon>
        <taxon>Orbiliomycetes</taxon>
        <taxon>Orbiliales</taxon>
        <taxon>Orbiliaceae</taxon>
        <taxon>Dactylellina</taxon>
    </lineage>
</organism>
<proteinExistence type="predicted"/>
<reference evidence="3" key="2">
    <citation type="submission" date="2013-04" db="EMBL/GenBank/DDBJ databases">
        <title>Genomic mechanisms accounting for the adaptation to parasitism in nematode-trapping fungi.</title>
        <authorList>
            <person name="Ahren D.G."/>
        </authorList>
    </citation>
    <scope>NUCLEOTIDE SEQUENCE [LARGE SCALE GENOMIC DNA]</scope>
    <source>
        <strain evidence="3">CBS 200.50</strain>
    </source>
</reference>
<evidence type="ECO:0000313" key="2">
    <source>
        <dbReference type="EMBL" id="EPS44863.1"/>
    </source>
</evidence>
<protein>
    <submittedName>
        <fullName evidence="2">Uncharacterized protein</fullName>
    </submittedName>
</protein>
<keyword evidence="3" id="KW-1185">Reference proteome</keyword>
<gene>
    <name evidence="2" type="ORF">H072_1169</name>
</gene>
<dbReference type="Proteomes" id="UP000015100">
    <property type="component" value="Unassembled WGS sequence"/>
</dbReference>
<feature type="region of interest" description="Disordered" evidence="1">
    <location>
        <begin position="20"/>
        <end position="78"/>
    </location>
</feature>
<feature type="compositionally biased region" description="Polar residues" evidence="1">
    <location>
        <begin position="64"/>
        <end position="78"/>
    </location>
</feature>
<dbReference type="HOGENOM" id="CLU_1578465_0_0_1"/>
<accession>S8BZL3</accession>
<sequence>MAVPLSTSCAVEPAATIYAYPDGDTNIRTPAGTGNEGPLSHQAAGNSEKDNVPQFPAAPATASLPYTTTITPSPEVTGSQPTVLVYIESPRPLPTIYADRNGNTNIETPAGSSGNGLAHQMHSDSEEANKPQFPAAPSGVKLPYTTTYGPTERATDDATVVVYISQGGQ</sequence>
<name>S8BZL3_DACHA</name>
<dbReference type="EMBL" id="AQGS01000032">
    <property type="protein sequence ID" value="EPS44863.1"/>
    <property type="molecule type" value="Genomic_DNA"/>
</dbReference>
<dbReference type="AlphaFoldDB" id="S8BZL3"/>
<feature type="compositionally biased region" description="Polar residues" evidence="1">
    <location>
        <begin position="101"/>
        <end position="112"/>
    </location>
</feature>